<evidence type="ECO:0000313" key="1">
    <source>
        <dbReference type="EMBL" id="CAI2192351.1"/>
    </source>
</evidence>
<comment type="caution">
    <text evidence="1">The sequence shown here is derived from an EMBL/GenBank/DDBJ whole genome shotgun (WGS) entry which is preliminary data.</text>
</comment>
<evidence type="ECO:0000313" key="2">
    <source>
        <dbReference type="Proteomes" id="UP001153678"/>
    </source>
</evidence>
<keyword evidence="2" id="KW-1185">Reference proteome</keyword>
<dbReference type="Proteomes" id="UP001153678">
    <property type="component" value="Unassembled WGS sequence"/>
</dbReference>
<dbReference type="OrthoDB" id="2353542at2759"/>
<accession>A0A9W4T4F6</accession>
<name>A0A9W4T4F6_9GLOM</name>
<sequence>MSDLKKKKANRRLGVLFWELTSCASPFNFENTGDSTIQFEILKGVREKPISTTNATFVKIYQKSKLIDELESEDEFSDCDVTLKKFK</sequence>
<gene>
    <name evidence="1" type="ORF">FWILDA_LOCUS15534</name>
</gene>
<proteinExistence type="predicted"/>
<organism evidence="1 2">
    <name type="scientific">Funneliformis geosporum</name>
    <dbReference type="NCBI Taxonomy" id="1117311"/>
    <lineage>
        <taxon>Eukaryota</taxon>
        <taxon>Fungi</taxon>
        <taxon>Fungi incertae sedis</taxon>
        <taxon>Mucoromycota</taxon>
        <taxon>Glomeromycotina</taxon>
        <taxon>Glomeromycetes</taxon>
        <taxon>Glomerales</taxon>
        <taxon>Glomeraceae</taxon>
        <taxon>Funneliformis</taxon>
    </lineage>
</organism>
<dbReference type="EMBL" id="CAMKVN010008272">
    <property type="protein sequence ID" value="CAI2192351.1"/>
    <property type="molecule type" value="Genomic_DNA"/>
</dbReference>
<dbReference type="AlphaFoldDB" id="A0A9W4T4F6"/>
<protein>
    <submittedName>
        <fullName evidence="1">7604_t:CDS:1</fullName>
    </submittedName>
</protein>
<reference evidence="1" key="1">
    <citation type="submission" date="2022-08" db="EMBL/GenBank/DDBJ databases">
        <authorList>
            <person name="Kallberg Y."/>
            <person name="Tangrot J."/>
            <person name="Rosling A."/>
        </authorList>
    </citation>
    <scope>NUCLEOTIDE SEQUENCE</scope>
    <source>
        <strain evidence="1">Wild A</strain>
    </source>
</reference>